<evidence type="ECO:0000256" key="6">
    <source>
        <dbReference type="ARBA" id="ARBA00041520"/>
    </source>
</evidence>
<dbReference type="EMBL" id="PUEJ01000002">
    <property type="protein sequence ID" value="PRH88391.1"/>
    <property type="molecule type" value="Genomic_DNA"/>
</dbReference>
<gene>
    <name evidence="14" type="ORF">C5L14_03885</name>
</gene>
<comment type="function">
    <text evidence="9">Acts as an acyl-protein thioesterase that hydrolyzes fatty acids from acylated residues in proteins. Regulates the mitochondrial S-depalmitoylation of the nucleophilic active site residue of peroxiredoxin-5/PRDX5, a key antioxidant protein, therefore modulating mitochondrial antioxidant ability. Also catalyzes the deglucuronidation of mycophenolic acid acyl-glucuronide, an active metabolite of the immunosuppressant drug mycophenolate.</text>
</comment>
<dbReference type="GO" id="GO:0008474">
    <property type="term" value="F:palmitoyl-(protein) hydrolase activity"/>
    <property type="evidence" value="ECO:0007669"/>
    <property type="project" value="UniProtKB-EC"/>
</dbReference>
<evidence type="ECO:0000256" key="7">
    <source>
        <dbReference type="ARBA" id="ARBA00042645"/>
    </source>
</evidence>
<dbReference type="RefSeq" id="WP_105860742.1">
    <property type="nucleotide sequence ID" value="NZ_PUEJ01000002.1"/>
</dbReference>
<evidence type="ECO:0000256" key="2">
    <source>
        <dbReference type="ARBA" id="ARBA00022801"/>
    </source>
</evidence>
<evidence type="ECO:0000256" key="1">
    <source>
        <dbReference type="ARBA" id="ARBA00012423"/>
    </source>
</evidence>
<dbReference type="EC" id="3.1.1.93" evidence="4"/>
<sequence length="261" mass="28409">MTSNPAMISVGEGPSSRTIAWRHQPGRGPDVVWLGGFRSDMQATKASFLAEWGTRHLRAVTRFDYSGHGESGGRFEDGTIGSWLEDALAVIREGVKTPPILVGSSMGGWIALLAAQALAGTPLAPAGMVLIAPAADFTERLMWDRFPDAVKREIMDKGAWLRPSDYSPEPYPITRALIEEGRNHLLLGDMVKTGCPVHILQGMEDPDVPWQHAMALVESLAEDDVTVTLIKDGDHRLSRPQDLDKLVEAVEGIAPKSQLLL</sequence>
<feature type="domain" description="AB hydrolase-1" evidence="13">
    <location>
        <begin position="52"/>
        <end position="241"/>
    </location>
</feature>
<evidence type="ECO:0000256" key="10">
    <source>
        <dbReference type="ARBA" id="ARBA00047409"/>
    </source>
</evidence>
<dbReference type="InterPro" id="IPR000073">
    <property type="entry name" value="AB_hydrolase_1"/>
</dbReference>
<dbReference type="PANTHER" id="PTHR16138:SF7">
    <property type="entry name" value="PALMITOYL-PROTEIN THIOESTERASE ABHD10, MITOCHONDRIAL"/>
    <property type="match status" value="1"/>
</dbReference>
<reference evidence="14 15" key="1">
    <citation type="submission" date="2018-02" db="EMBL/GenBank/DDBJ databases">
        <title>Whole genome sequencing of endophytic bacterium.</title>
        <authorList>
            <person name="Eedara R."/>
            <person name="Podile A.R."/>
        </authorList>
    </citation>
    <scope>NUCLEOTIDE SEQUENCE [LARGE SCALE GENOMIC DNA]</scope>
    <source>
        <strain evidence="14 15">RP1T</strain>
    </source>
</reference>
<evidence type="ECO:0000256" key="11">
    <source>
        <dbReference type="ARBA" id="ARBA00047972"/>
    </source>
</evidence>
<evidence type="ECO:0000256" key="5">
    <source>
        <dbReference type="ARBA" id="ARBA00039314"/>
    </source>
</evidence>
<dbReference type="Pfam" id="PF12697">
    <property type="entry name" value="Abhydrolase_6"/>
    <property type="match status" value="1"/>
</dbReference>
<dbReference type="SUPFAM" id="SSF53474">
    <property type="entry name" value="alpha/beta-Hydrolases"/>
    <property type="match status" value="1"/>
</dbReference>
<evidence type="ECO:0000256" key="9">
    <source>
        <dbReference type="ARBA" id="ARBA00046047"/>
    </source>
</evidence>
<evidence type="ECO:0000313" key="14">
    <source>
        <dbReference type="EMBL" id="PRH88391.1"/>
    </source>
</evidence>
<proteinExistence type="predicted"/>
<dbReference type="OrthoDB" id="9813296at2"/>
<organism evidence="14 15">
    <name type="scientific">Labrys okinawensis</name>
    <dbReference type="NCBI Taxonomy" id="346911"/>
    <lineage>
        <taxon>Bacteria</taxon>
        <taxon>Pseudomonadati</taxon>
        <taxon>Pseudomonadota</taxon>
        <taxon>Alphaproteobacteria</taxon>
        <taxon>Hyphomicrobiales</taxon>
        <taxon>Xanthobacteraceae</taxon>
        <taxon>Labrys</taxon>
    </lineage>
</organism>
<comment type="caution">
    <text evidence="14">The sequence shown here is derived from an EMBL/GenBank/DDBJ whole genome shotgun (WGS) entry which is preliminary data.</text>
</comment>
<dbReference type="Gene3D" id="3.40.50.1820">
    <property type="entry name" value="alpha/beta hydrolase"/>
    <property type="match status" value="1"/>
</dbReference>
<evidence type="ECO:0000256" key="4">
    <source>
        <dbReference type="ARBA" id="ARBA00039132"/>
    </source>
</evidence>
<dbReference type="AlphaFoldDB" id="A0A2S9QGA2"/>
<comment type="catalytic activity">
    <reaction evidence="11">
        <text>mycophenolic acid O-acyl-beta-D-glucuronide + H2O = mycophenolate + D-glucuronate + H(+)</text>
        <dbReference type="Rhea" id="RHEA:34179"/>
        <dbReference type="ChEBI" id="CHEBI:15377"/>
        <dbReference type="ChEBI" id="CHEBI:15378"/>
        <dbReference type="ChEBI" id="CHEBI:58720"/>
        <dbReference type="ChEBI" id="CHEBI:62932"/>
        <dbReference type="ChEBI" id="CHEBI:66982"/>
        <dbReference type="EC" id="3.1.1.93"/>
    </reaction>
    <physiologicalReaction direction="left-to-right" evidence="11">
        <dbReference type="Rhea" id="RHEA:34180"/>
    </physiologicalReaction>
</comment>
<dbReference type="InterPro" id="IPR052382">
    <property type="entry name" value="ABHD10_acyl-thioesterase"/>
</dbReference>
<keyword evidence="2 14" id="KW-0378">Hydrolase</keyword>
<feature type="region of interest" description="Disordered" evidence="12">
    <location>
        <begin position="1"/>
        <end position="22"/>
    </location>
</feature>
<name>A0A2S9QGA2_9HYPH</name>
<dbReference type="EC" id="3.1.2.22" evidence="1"/>
<keyword evidence="3" id="KW-0809">Transit peptide</keyword>
<evidence type="ECO:0000259" key="13">
    <source>
        <dbReference type="Pfam" id="PF12697"/>
    </source>
</evidence>
<dbReference type="InterPro" id="IPR029058">
    <property type="entry name" value="AB_hydrolase_fold"/>
</dbReference>
<protein>
    <recommendedName>
        <fullName evidence="5">Palmitoyl-protein thioesterase ABHD10, mitochondrial</fullName>
        <ecNumber evidence="4">3.1.1.93</ecNumber>
        <ecNumber evidence="1">3.1.2.22</ecNumber>
    </recommendedName>
    <alternativeName>
        <fullName evidence="7">Acyl-protein thioesterase ABHD10</fullName>
    </alternativeName>
    <alternativeName>
        <fullName evidence="8">Alpha/beta hydrolase domain-containing protein 10</fullName>
    </alternativeName>
    <alternativeName>
        <fullName evidence="6">Mycophenolic acid acyl-glucuronide esterase, mitochondrial</fullName>
    </alternativeName>
</protein>
<dbReference type="GO" id="GO:0102390">
    <property type="term" value="F:mycophenolic acid acyl-glucuronide esterase activity"/>
    <property type="evidence" value="ECO:0007669"/>
    <property type="project" value="UniProtKB-EC"/>
</dbReference>
<accession>A0A2S9QGA2</accession>
<evidence type="ECO:0000256" key="8">
    <source>
        <dbReference type="ARBA" id="ARBA00042704"/>
    </source>
</evidence>
<dbReference type="PANTHER" id="PTHR16138">
    <property type="entry name" value="MYCOPHENOLIC ACID ACYL-GLUCURONIDE ESTERASE, MITOCHONDRIAL"/>
    <property type="match status" value="1"/>
</dbReference>
<evidence type="ECO:0000313" key="15">
    <source>
        <dbReference type="Proteomes" id="UP000237682"/>
    </source>
</evidence>
<evidence type="ECO:0000256" key="3">
    <source>
        <dbReference type="ARBA" id="ARBA00022946"/>
    </source>
</evidence>
<dbReference type="Proteomes" id="UP000237682">
    <property type="component" value="Unassembled WGS sequence"/>
</dbReference>
<evidence type="ECO:0000256" key="12">
    <source>
        <dbReference type="SAM" id="MobiDB-lite"/>
    </source>
</evidence>
<comment type="catalytic activity">
    <reaction evidence="10">
        <text>S-hexadecanoyl-L-cysteinyl-[protein] + H2O = L-cysteinyl-[protein] + hexadecanoate + H(+)</text>
        <dbReference type="Rhea" id="RHEA:19233"/>
        <dbReference type="Rhea" id="RHEA-COMP:10131"/>
        <dbReference type="Rhea" id="RHEA-COMP:11032"/>
        <dbReference type="ChEBI" id="CHEBI:7896"/>
        <dbReference type="ChEBI" id="CHEBI:15377"/>
        <dbReference type="ChEBI" id="CHEBI:15378"/>
        <dbReference type="ChEBI" id="CHEBI:29950"/>
        <dbReference type="ChEBI" id="CHEBI:74151"/>
        <dbReference type="EC" id="3.1.2.22"/>
    </reaction>
    <physiologicalReaction direction="left-to-right" evidence="10">
        <dbReference type="Rhea" id="RHEA:19234"/>
    </physiologicalReaction>
</comment>
<keyword evidence="15" id="KW-1185">Reference proteome</keyword>